<protein>
    <submittedName>
        <fullName evidence="2">Uncharacterized protein</fullName>
    </submittedName>
</protein>
<feature type="chain" id="PRO_5006065132" evidence="1">
    <location>
        <begin position="20"/>
        <end position="80"/>
    </location>
</feature>
<evidence type="ECO:0000256" key="1">
    <source>
        <dbReference type="SAM" id="SignalP"/>
    </source>
</evidence>
<proteinExistence type="predicted"/>
<gene>
    <name evidence="2" type="ORF">RUE5091_02714</name>
</gene>
<dbReference type="EMBL" id="CYUD01000008">
    <property type="protein sequence ID" value="CUK05411.1"/>
    <property type="molecule type" value="Genomic_DNA"/>
</dbReference>
<sequence>MKHLPLAAAFCLLAAPAFAGQCPADIAAIDAALAAGPELSDEQIAKVETWRDEGAALHDAGDHDASVATLAQAKELLGLN</sequence>
<name>A0A0P1ICK4_9RHOB</name>
<dbReference type="AlphaFoldDB" id="A0A0P1ICK4"/>
<accession>A0A0P1ICK4</accession>
<feature type="signal peptide" evidence="1">
    <location>
        <begin position="1"/>
        <end position="19"/>
    </location>
</feature>
<dbReference type="RefSeq" id="WP_058282561.1">
    <property type="nucleotide sequence ID" value="NZ_CYUD01000008.1"/>
</dbReference>
<evidence type="ECO:0000313" key="3">
    <source>
        <dbReference type="Proteomes" id="UP000051260"/>
    </source>
</evidence>
<dbReference type="Proteomes" id="UP000051260">
    <property type="component" value="Unassembled WGS sequence"/>
</dbReference>
<keyword evidence="1" id="KW-0732">Signal</keyword>
<organism evidence="2 3">
    <name type="scientific">Ruegeria denitrificans</name>
    <dbReference type="NCBI Taxonomy" id="1715692"/>
    <lineage>
        <taxon>Bacteria</taxon>
        <taxon>Pseudomonadati</taxon>
        <taxon>Pseudomonadota</taxon>
        <taxon>Alphaproteobacteria</taxon>
        <taxon>Rhodobacterales</taxon>
        <taxon>Roseobacteraceae</taxon>
        <taxon>Ruegeria</taxon>
    </lineage>
</organism>
<dbReference type="STRING" id="1715692.RUE5091_02714"/>
<evidence type="ECO:0000313" key="2">
    <source>
        <dbReference type="EMBL" id="CUK05411.1"/>
    </source>
</evidence>
<keyword evidence="3" id="KW-1185">Reference proteome</keyword>
<reference evidence="3" key="1">
    <citation type="submission" date="2015-09" db="EMBL/GenBank/DDBJ databases">
        <authorList>
            <person name="Rodrigo-Torres L."/>
            <person name="Arahal D.R."/>
        </authorList>
    </citation>
    <scope>NUCLEOTIDE SEQUENCE [LARGE SCALE GENOMIC DNA]</scope>
    <source>
        <strain evidence="3">CECT 5091</strain>
    </source>
</reference>